<dbReference type="GO" id="GO:0008270">
    <property type="term" value="F:zinc ion binding"/>
    <property type="evidence" value="ECO:0007669"/>
    <property type="project" value="UniProtKB-UniRule"/>
</dbReference>
<dbReference type="Proteomes" id="UP000189059">
    <property type="component" value="Unassembled WGS sequence"/>
</dbReference>
<proteinExistence type="inferred from homology"/>
<organism evidence="7">
    <name type="scientific">Paenibacillus ihbetae</name>
    <dbReference type="NCBI Taxonomy" id="1870820"/>
    <lineage>
        <taxon>Bacteria</taxon>
        <taxon>Bacillati</taxon>
        <taxon>Bacillota</taxon>
        <taxon>Bacilli</taxon>
        <taxon>Bacillales</taxon>
        <taxon>Paenibacillaceae</taxon>
        <taxon>Paenibacillus</taxon>
    </lineage>
</organism>
<feature type="binding site" evidence="5">
    <location>
        <position position="158"/>
    </location>
    <ligand>
        <name>Zn(2+)</name>
        <dbReference type="ChEBI" id="CHEBI:29105"/>
    </ligand>
</feature>
<evidence type="ECO:0000256" key="1">
    <source>
        <dbReference type="ARBA" id="ARBA00022490"/>
    </source>
</evidence>
<dbReference type="Gene3D" id="1.20.120.450">
    <property type="entry name" value="dinb family like domain"/>
    <property type="match status" value="1"/>
</dbReference>
<accession>A0A1B2E9V4</accession>
<comment type="cofactor">
    <cofactor evidence="5">
        <name>Zn(2+)</name>
        <dbReference type="ChEBI" id="CHEBI:29105"/>
    </cofactor>
    <text evidence="5">Binds 1 zinc ion per subunit.</text>
</comment>
<evidence type="ECO:0000313" key="9">
    <source>
        <dbReference type="Proteomes" id="UP000189059"/>
    </source>
</evidence>
<keyword evidence="2 5" id="KW-0479">Metal-binding</keyword>
<comment type="similarity">
    <text evidence="5">Belongs to the metal hydrolase YfiT family.</text>
</comment>
<feature type="binding site" evidence="5">
    <location>
        <position position="65"/>
    </location>
    <ligand>
        <name>Zn(2+)</name>
        <dbReference type="ChEBI" id="CHEBI:29105"/>
    </ligand>
</feature>
<name>A0A1B2E9V4_9BACL</name>
<dbReference type="OrthoDB" id="9796039at2"/>
<dbReference type="EMBL" id="CP016809">
    <property type="protein sequence ID" value="ANY76755.1"/>
    <property type="molecule type" value="Genomic_DNA"/>
</dbReference>
<keyword evidence="9" id="KW-1185">Reference proteome</keyword>
<dbReference type="NCBIfam" id="NF009807">
    <property type="entry name" value="PRK13291.1"/>
    <property type="match status" value="1"/>
</dbReference>
<reference evidence="8 9" key="2">
    <citation type="submission" date="2016-12" db="EMBL/GenBank/DDBJ databases">
        <title>Genome sequencing and description of Paenibacillus sp. nov. from high altitude lake in the Indian Trans- Himalayas.</title>
        <authorList>
            <person name="Kiran S."/>
            <person name="Swarnkar M.K."/>
            <person name="Rana A."/>
            <person name="Tewari R."/>
            <person name="Gulati A."/>
        </authorList>
    </citation>
    <scope>NUCLEOTIDE SEQUENCE [LARGE SCALE GENOMIC DNA]</scope>
    <source>
        <strain evidence="8 9">IHBB 9951</strain>
    </source>
</reference>
<comment type="subcellular location">
    <subcellularLocation>
        <location evidence="5">Cytoplasm</location>
    </subcellularLocation>
</comment>
<protein>
    <recommendedName>
        <fullName evidence="5">Putative metal-dependent hydrolase BBD40_08500</fullName>
        <ecNumber evidence="5">3.-.-.-</ecNumber>
    </recommendedName>
</protein>
<dbReference type="InterPro" id="IPR023774">
    <property type="entry name" value="Put_metal_dep_hydrolase_YfiT"/>
</dbReference>
<keyword evidence="1 5" id="KW-0963">Cytoplasm</keyword>
<evidence type="ECO:0000256" key="2">
    <source>
        <dbReference type="ARBA" id="ARBA00022723"/>
    </source>
</evidence>
<keyword evidence="4 5" id="KW-0862">Zinc</keyword>
<evidence type="ECO:0000259" key="6">
    <source>
        <dbReference type="Pfam" id="PF12867"/>
    </source>
</evidence>
<sequence length="175" mass="20110">MMDLRYPIGTFAWEGTAAAEKRKDWIRDIEKLPSLLSAAVHGLSDDQLDLPYREGGWSIRQVVHHLADSHMNSYIRFKLALTEDNPTIKPYDEQKWAMMQDSTIVNVKVSLSLIESLHARWAAVLNAMDPTDFARTFYHPESQKTMSLDYATGMYAWHGKHHTAHITSLRERLAI</sequence>
<dbReference type="RefSeq" id="WP_077569005.1">
    <property type="nucleotide sequence ID" value="NZ_CP016809.1"/>
</dbReference>
<dbReference type="GO" id="GO:0016787">
    <property type="term" value="F:hydrolase activity"/>
    <property type="evidence" value="ECO:0007669"/>
    <property type="project" value="UniProtKB-UniRule"/>
</dbReference>
<dbReference type="EC" id="3.-.-.-" evidence="5"/>
<keyword evidence="3 5" id="KW-0378">Hydrolase</keyword>
<evidence type="ECO:0000313" key="7">
    <source>
        <dbReference type="EMBL" id="ANY76755.1"/>
    </source>
</evidence>
<comment type="subunit">
    <text evidence="5">Homodimer.</text>
</comment>
<comment type="function">
    <text evidence="5">Possible metal-dependent hydrolase.</text>
</comment>
<evidence type="ECO:0000256" key="5">
    <source>
        <dbReference type="HAMAP-Rule" id="MF_01256"/>
    </source>
</evidence>
<feature type="binding site" evidence="5">
    <location>
        <position position="162"/>
    </location>
    <ligand>
        <name>Zn(2+)</name>
        <dbReference type="ChEBI" id="CHEBI:29105"/>
    </ligand>
</feature>
<dbReference type="GO" id="GO:0005737">
    <property type="term" value="C:cytoplasm"/>
    <property type="evidence" value="ECO:0007669"/>
    <property type="project" value="UniProtKB-SubCell"/>
</dbReference>
<evidence type="ECO:0000313" key="8">
    <source>
        <dbReference type="EMBL" id="OOC64242.1"/>
    </source>
</evidence>
<dbReference type="InterPro" id="IPR034660">
    <property type="entry name" value="DinB/YfiT-like"/>
</dbReference>
<dbReference type="EMBL" id="MRVI01000001">
    <property type="protein sequence ID" value="OOC64242.1"/>
    <property type="molecule type" value="Genomic_DNA"/>
</dbReference>
<dbReference type="InterPro" id="IPR024775">
    <property type="entry name" value="DinB-like"/>
</dbReference>
<gene>
    <name evidence="8" type="ORF">BBD40_08500</name>
    <name evidence="7" type="ORF">BBD41_27070</name>
</gene>
<evidence type="ECO:0000256" key="4">
    <source>
        <dbReference type="ARBA" id="ARBA00022833"/>
    </source>
</evidence>
<dbReference type="SUPFAM" id="SSF109854">
    <property type="entry name" value="DinB/YfiT-like putative metalloenzymes"/>
    <property type="match status" value="1"/>
</dbReference>
<evidence type="ECO:0000256" key="3">
    <source>
        <dbReference type="ARBA" id="ARBA00022801"/>
    </source>
</evidence>
<dbReference type="KEGG" id="pib:BBD41_27070"/>
<reference evidence="7" key="1">
    <citation type="submission" date="2016-08" db="EMBL/GenBank/DDBJ databases">
        <title>Complete Genome Seqeunce of Paenibacillus sp. nov. IHBB 9852 from high altitute lake of Indian trans-Himalayas.</title>
        <authorList>
            <person name="Kiran S."/>
            <person name="Swarnkar M.K."/>
            <person name="Rana A."/>
            <person name="Tewari R."/>
            <person name="Gulati A."/>
        </authorList>
    </citation>
    <scope>NUCLEOTIDE SEQUENCE [LARGE SCALE GENOMIC DNA]</scope>
    <source>
        <strain evidence="7">IHBB 9852</strain>
    </source>
</reference>
<dbReference type="AlphaFoldDB" id="A0A1B2E9V4"/>
<dbReference type="Pfam" id="PF12867">
    <property type="entry name" value="DinB_2"/>
    <property type="match status" value="1"/>
</dbReference>
<dbReference type="HAMAP" id="MF_01256">
    <property type="entry name" value="YfiT_hydrol"/>
    <property type="match status" value="1"/>
</dbReference>
<feature type="domain" description="DinB-like" evidence="6">
    <location>
        <begin position="30"/>
        <end position="166"/>
    </location>
</feature>